<dbReference type="AlphaFoldDB" id="A0A7X1ZB78"/>
<feature type="transmembrane region" description="Helical" evidence="6">
    <location>
        <begin position="178"/>
        <end position="197"/>
    </location>
</feature>
<keyword evidence="8" id="KW-1185">Reference proteome</keyword>
<dbReference type="Pfam" id="PF01098">
    <property type="entry name" value="FTSW_RODA_SPOVE"/>
    <property type="match status" value="1"/>
</dbReference>
<evidence type="ECO:0000256" key="5">
    <source>
        <dbReference type="ARBA" id="ARBA00023136"/>
    </source>
</evidence>
<keyword evidence="5 6" id="KW-0472">Membrane</keyword>
<evidence type="ECO:0000256" key="4">
    <source>
        <dbReference type="ARBA" id="ARBA00022989"/>
    </source>
</evidence>
<name>A0A7X1ZB78_9LACT</name>
<evidence type="ECO:0000313" key="8">
    <source>
        <dbReference type="Proteomes" id="UP000439550"/>
    </source>
</evidence>
<sequence length="418" mass="46474">MSKKNNTRFSIDNRIDYALLLPAFLLILIGLYALYVAVSHDHANRATQMVAQQAIWVLIGSVIAFIVMHLDSKLLWKLTPYIYGFGLFLNVLPIFFHDAQTVKLTGAKNWVAFGGHNLFQPSEFMKIAFILFISRLVVNFQNKVDERSLKDDFKLIGWLLLATVPVALLSIFQRDFGTFLVFVVILAGVILVSGVSWKIIIPALVFVCGVAGGIVALVANPAGQAFLEKTSFATYQVQRFEAWLDPFANMQTFSLQQARSLISVGIGGIWGNGIGVANVQVPVRESDMIFTVIAEDFGFVGSTFLIFLYFMLIYRMIRVTFKSNNQFYTYISTGIIMMILFHVFENIGAAIGVVPLTGIPLPFISQGGSALMSNMIGLALVLSMKYNQIPEGVIKQASIDKGRDKLNAKKAKRSQRRN</sequence>
<evidence type="ECO:0000256" key="6">
    <source>
        <dbReference type="SAM" id="Phobius"/>
    </source>
</evidence>
<feature type="transmembrane region" description="Helical" evidence="6">
    <location>
        <begin position="80"/>
        <end position="96"/>
    </location>
</feature>
<feature type="transmembrane region" description="Helical" evidence="6">
    <location>
        <begin position="297"/>
        <end position="315"/>
    </location>
</feature>
<gene>
    <name evidence="7" type="ORF">GHI93_08170</name>
</gene>
<dbReference type="PROSITE" id="PS00428">
    <property type="entry name" value="FTSW_RODA_SPOVE"/>
    <property type="match status" value="1"/>
</dbReference>
<dbReference type="GO" id="GO:0005886">
    <property type="term" value="C:plasma membrane"/>
    <property type="evidence" value="ECO:0007669"/>
    <property type="project" value="TreeGrafter"/>
</dbReference>
<protein>
    <submittedName>
        <fullName evidence="7">Rod shape-determining protein RodA</fullName>
    </submittedName>
</protein>
<evidence type="ECO:0000313" key="7">
    <source>
        <dbReference type="EMBL" id="MQW39900.1"/>
    </source>
</evidence>
<dbReference type="Proteomes" id="UP000439550">
    <property type="component" value="Unassembled WGS sequence"/>
</dbReference>
<dbReference type="GO" id="GO:0051301">
    <property type="term" value="P:cell division"/>
    <property type="evidence" value="ECO:0007669"/>
    <property type="project" value="InterPro"/>
</dbReference>
<feature type="transmembrane region" description="Helical" evidence="6">
    <location>
        <begin position="204"/>
        <end position="222"/>
    </location>
</feature>
<keyword evidence="4 6" id="KW-1133">Transmembrane helix</keyword>
<dbReference type="InterPro" id="IPR018365">
    <property type="entry name" value="Cell_cycle_FtsW-rel_CS"/>
</dbReference>
<feature type="transmembrane region" description="Helical" evidence="6">
    <location>
        <begin position="327"/>
        <end position="344"/>
    </location>
</feature>
<accession>A0A7X1ZB78</accession>
<comment type="caution">
    <text evidence="7">The sequence shown here is derived from an EMBL/GenBank/DDBJ whole genome shotgun (WGS) entry which is preliminary data.</text>
</comment>
<evidence type="ECO:0000256" key="2">
    <source>
        <dbReference type="ARBA" id="ARBA00022692"/>
    </source>
</evidence>
<dbReference type="PANTHER" id="PTHR30474:SF1">
    <property type="entry name" value="PEPTIDOGLYCAN GLYCOSYLTRANSFERASE MRDB"/>
    <property type="match status" value="1"/>
</dbReference>
<evidence type="ECO:0000256" key="3">
    <source>
        <dbReference type="ARBA" id="ARBA00022960"/>
    </source>
</evidence>
<dbReference type="InterPro" id="IPR001182">
    <property type="entry name" value="FtsW/RodA"/>
</dbReference>
<dbReference type="RefSeq" id="WP_153496564.1">
    <property type="nucleotide sequence ID" value="NZ_CAXYUY010000011.1"/>
</dbReference>
<keyword evidence="2 6" id="KW-0812">Transmembrane</keyword>
<dbReference type="GO" id="GO:0032153">
    <property type="term" value="C:cell division site"/>
    <property type="evidence" value="ECO:0007669"/>
    <property type="project" value="TreeGrafter"/>
</dbReference>
<feature type="transmembrane region" description="Helical" evidence="6">
    <location>
        <begin position="153"/>
        <end position="172"/>
    </location>
</feature>
<reference evidence="7 8" key="1">
    <citation type="submission" date="2019-10" db="EMBL/GenBank/DDBJ databases">
        <authorList>
            <person name="Dong K."/>
        </authorList>
    </citation>
    <scope>NUCLEOTIDE SEQUENCE [LARGE SCALE GENOMIC DNA]</scope>
    <source>
        <strain evidence="7 8">DSM 28960</strain>
    </source>
</reference>
<feature type="transmembrane region" description="Helical" evidence="6">
    <location>
        <begin position="50"/>
        <end position="68"/>
    </location>
</feature>
<dbReference type="GO" id="GO:0015648">
    <property type="term" value="F:lipid-linked peptidoglycan transporter activity"/>
    <property type="evidence" value="ECO:0007669"/>
    <property type="project" value="TreeGrafter"/>
</dbReference>
<dbReference type="GO" id="GO:0008360">
    <property type="term" value="P:regulation of cell shape"/>
    <property type="evidence" value="ECO:0007669"/>
    <property type="project" value="UniProtKB-KW"/>
</dbReference>
<dbReference type="EMBL" id="WITJ01000010">
    <property type="protein sequence ID" value="MQW39900.1"/>
    <property type="molecule type" value="Genomic_DNA"/>
</dbReference>
<organism evidence="7 8">
    <name type="scientific">Lactococcus hircilactis</name>
    <dbReference type="NCBI Taxonomy" id="1494462"/>
    <lineage>
        <taxon>Bacteria</taxon>
        <taxon>Bacillati</taxon>
        <taxon>Bacillota</taxon>
        <taxon>Bacilli</taxon>
        <taxon>Lactobacillales</taxon>
        <taxon>Streptococcaceae</taxon>
        <taxon>Lactococcus</taxon>
    </lineage>
</organism>
<evidence type="ECO:0000256" key="1">
    <source>
        <dbReference type="ARBA" id="ARBA00004141"/>
    </source>
</evidence>
<proteinExistence type="predicted"/>
<feature type="transmembrane region" description="Helical" evidence="6">
    <location>
        <begin position="364"/>
        <end position="382"/>
    </location>
</feature>
<comment type="subcellular location">
    <subcellularLocation>
        <location evidence="1">Membrane</location>
        <topology evidence="1">Multi-pass membrane protein</topology>
    </subcellularLocation>
</comment>
<feature type="transmembrane region" description="Helical" evidence="6">
    <location>
        <begin position="20"/>
        <end position="38"/>
    </location>
</feature>
<dbReference type="PANTHER" id="PTHR30474">
    <property type="entry name" value="CELL CYCLE PROTEIN"/>
    <property type="match status" value="1"/>
</dbReference>
<keyword evidence="3" id="KW-0133">Cell shape</keyword>
<dbReference type="OrthoDB" id="9768187at2"/>